<keyword evidence="3" id="KW-0486">Methionine biosynthesis</keyword>
<keyword evidence="1" id="KW-0028">Amino-acid biosynthesis</keyword>
<dbReference type="InterPro" id="IPR050849">
    <property type="entry name" value="HAD-like_hydrolase_phosphatase"/>
</dbReference>
<protein>
    <submittedName>
        <fullName evidence="4">2-hydroxy-3-keto-5-methylthiopentenyl-1-phosphate phosphatase</fullName>
    </submittedName>
</protein>
<dbReference type="InterPro" id="IPR036412">
    <property type="entry name" value="HAD-like_sf"/>
</dbReference>
<proteinExistence type="inferred from homology"/>
<dbReference type="Gene3D" id="3.40.50.1000">
    <property type="entry name" value="HAD superfamily/HAD-like"/>
    <property type="match status" value="1"/>
</dbReference>
<keyword evidence="5" id="KW-1185">Reference proteome</keyword>
<dbReference type="InterPro" id="IPR006384">
    <property type="entry name" value="HAD_hydro_PyrdxlP_Pase-like"/>
</dbReference>
<dbReference type="Pfam" id="PF12710">
    <property type="entry name" value="HAD"/>
    <property type="match status" value="1"/>
</dbReference>
<dbReference type="HAMAP" id="MF_01680">
    <property type="entry name" value="Salvage_MtnX"/>
    <property type="match status" value="1"/>
</dbReference>
<evidence type="ECO:0000313" key="5">
    <source>
        <dbReference type="Proteomes" id="UP000334340"/>
    </source>
</evidence>
<dbReference type="NCBIfam" id="TIGR01489">
    <property type="entry name" value="DKMTPPase-SF"/>
    <property type="match status" value="1"/>
</dbReference>
<sequence length="222" mass="24741">MSRKTVIFCDFDGTAAEQEVIVSLFQAFGPPGWEAVRDAIIAGTMSVREGVGGIFARIPSSRVPEMIEHARRIATLRLGFMEFLDYCRVHGHRFLLTSGGVDFFIYPILDGLLSRDQIYCNGSDCSGPTVRILWSHACDGQCRADCGMCKPSIMRRFPPEQYHRVVVGDGVTDLQAAKLADLVVARDLLVVKCREVGISYQPFETFYDVMAVLDRMGAEAYR</sequence>
<accession>A0A564ZEU9</accession>
<dbReference type="SUPFAM" id="SSF56784">
    <property type="entry name" value="HAD-like"/>
    <property type="match status" value="1"/>
</dbReference>
<dbReference type="PANTHER" id="PTHR28181:SF2">
    <property type="entry name" value="PHOSPHORIC MONOESTER HYDROLASE"/>
    <property type="match status" value="1"/>
</dbReference>
<organism evidence="4 5">
    <name type="scientific">Candidatus Methylomirabilis lanthanidiphila</name>
    <dbReference type="NCBI Taxonomy" id="2211376"/>
    <lineage>
        <taxon>Bacteria</taxon>
        <taxon>Candidatus Methylomirabilota</taxon>
        <taxon>Candidatus Methylomirabilia</taxon>
        <taxon>Candidatus Methylomirabilales</taxon>
        <taxon>Candidatus Methylomirabilaceae</taxon>
        <taxon>Candidatus Methylomirabilis</taxon>
    </lineage>
</organism>
<dbReference type="AlphaFoldDB" id="A0A564ZEU9"/>
<dbReference type="EMBL" id="CABIKM010000001">
    <property type="protein sequence ID" value="VUZ83790.1"/>
    <property type="molecule type" value="Genomic_DNA"/>
</dbReference>
<evidence type="ECO:0000256" key="3">
    <source>
        <dbReference type="ARBA" id="ARBA00023167"/>
    </source>
</evidence>
<reference evidence="4 5" key="1">
    <citation type="submission" date="2019-07" db="EMBL/GenBank/DDBJ databases">
        <authorList>
            <person name="Cremers G."/>
        </authorList>
    </citation>
    <scope>NUCLEOTIDE SEQUENCE [LARGE SCALE GENOMIC DNA]</scope>
</reference>
<dbReference type="InterPro" id="IPR023214">
    <property type="entry name" value="HAD_sf"/>
</dbReference>
<dbReference type="InterPro" id="IPR017718">
    <property type="entry name" value="HAD-SF_hydro_IB_MtnX"/>
</dbReference>
<dbReference type="GO" id="GO:0071267">
    <property type="term" value="P:L-methionine salvage"/>
    <property type="evidence" value="ECO:0007669"/>
    <property type="project" value="InterPro"/>
</dbReference>
<dbReference type="Proteomes" id="UP000334340">
    <property type="component" value="Unassembled WGS sequence"/>
</dbReference>
<evidence type="ECO:0000256" key="2">
    <source>
        <dbReference type="ARBA" id="ARBA00022801"/>
    </source>
</evidence>
<keyword evidence="2" id="KW-0378">Hydrolase</keyword>
<dbReference type="PANTHER" id="PTHR28181">
    <property type="entry name" value="UPF0655 PROTEIN YCR015C"/>
    <property type="match status" value="1"/>
</dbReference>
<dbReference type="GO" id="GO:0016791">
    <property type="term" value="F:phosphatase activity"/>
    <property type="evidence" value="ECO:0007669"/>
    <property type="project" value="InterPro"/>
</dbReference>
<gene>
    <name evidence="4" type="primary">mtnX_1</name>
    <name evidence="4" type="ORF">MELA_00148</name>
</gene>
<dbReference type="Gene3D" id="3.90.1470.20">
    <property type="match status" value="1"/>
</dbReference>
<dbReference type="NCBIfam" id="TIGR01488">
    <property type="entry name" value="HAD-SF-IB"/>
    <property type="match status" value="1"/>
</dbReference>
<name>A0A564ZEU9_9BACT</name>
<evidence type="ECO:0000256" key="1">
    <source>
        <dbReference type="ARBA" id="ARBA00022605"/>
    </source>
</evidence>
<evidence type="ECO:0000313" key="4">
    <source>
        <dbReference type="EMBL" id="VUZ83790.1"/>
    </source>
</evidence>